<accession>A0ABY5VGC8</accession>
<keyword evidence="5" id="KW-0234">DNA repair</keyword>
<evidence type="ECO:0000256" key="2">
    <source>
        <dbReference type="ARBA" id="ARBA00012720"/>
    </source>
</evidence>
<evidence type="ECO:0000313" key="11">
    <source>
        <dbReference type="EMBL" id="UWP59620.1"/>
    </source>
</evidence>
<protein>
    <recommendedName>
        <fullName evidence="2">DNA-(apurinic or apyrimidinic site) lyase</fullName>
        <ecNumber evidence="2">4.2.99.18</ecNumber>
    </recommendedName>
</protein>
<name>A0ABY5VGC8_9FIRM</name>
<dbReference type="RefSeq" id="WP_028527792.1">
    <property type="nucleotide sequence ID" value="NZ_CABLBR010000005.1"/>
</dbReference>
<comment type="similarity">
    <text evidence="1">Belongs to the type-1 OGG1 family.</text>
</comment>
<comment type="catalytic activity">
    <reaction evidence="9">
        <text>2'-deoxyribonucleotide-(2'-deoxyribose 5'-phosphate)-2'-deoxyribonucleotide-DNA = a 3'-end 2'-deoxyribonucleotide-(2,3-dehydro-2,3-deoxyribose 5'-phosphate)-DNA + a 5'-end 5'-phospho-2'-deoxyribonucleoside-DNA + H(+)</text>
        <dbReference type="Rhea" id="RHEA:66592"/>
        <dbReference type="Rhea" id="RHEA-COMP:13180"/>
        <dbReference type="Rhea" id="RHEA-COMP:16897"/>
        <dbReference type="Rhea" id="RHEA-COMP:17067"/>
        <dbReference type="ChEBI" id="CHEBI:15378"/>
        <dbReference type="ChEBI" id="CHEBI:136412"/>
        <dbReference type="ChEBI" id="CHEBI:157695"/>
        <dbReference type="ChEBI" id="CHEBI:167181"/>
        <dbReference type="EC" id="4.2.99.18"/>
    </reaction>
</comment>
<dbReference type="SUPFAM" id="SSF48150">
    <property type="entry name" value="DNA-glycosylase"/>
    <property type="match status" value="1"/>
</dbReference>
<evidence type="ECO:0000256" key="7">
    <source>
        <dbReference type="ARBA" id="ARBA00023268"/>
    </source>
</evidence>
<dbReference type="InterPro" id="IPR011257">
    <property type="entry name" value="DNA_glycosylase"/>
</dbReference>
<evidence type="ECO:0000256" key="5">
    <source>
        <dbReference type="ARBA" id="ARBA00023204"/>
    </source>
</evidence>
<dbReference type="InterPro" id="IPR012904">
    <property type="entry name" value="OGG_N"/>
</dbReference>
<gene>
    <name evidence="11" type="ORF">NQ502_00735</name>
</gene>
<dbReference type="InterPro" id="IPR003265">
    <property type="entry name" value="HhH-GPD_domain"/>
</dbReference>
<dbReference type="Gene3D" id="1.10.1670.10">
    <property type="entry name" value="Helix-hairpin-Helix base-excision DNA repair enzymes (C-terminal)"/>
    <property type="match status" value="1"/>
</dbReference>
<sequence length="278" mass="32211">MLKKKLPDMDLMQIARSGQCFRMEEKQEGIYALVAFGKYLEIGQEGDVFSFSCSEQEFQEIWRNYLDLDTDYGIIKASVDPGDPYLTEAARLGWGIRILRQELWEMIITFLISQNNNISRIRRSIELLCRTLGEDRTAENGRQYDTFPGPEAIVRGGMAVLKTLGLGYRDKYVYRTAQAVLEGTLNLEELKRADYEEAHRRLTAQYGIGRKVADCICLFGLYHIEAFPIDTHVKKILEVHYPLGFPHDKYRGYGGILQQYMFYNDLNEKLYRTARIVV</sequence>
<dbReference type="EC" id="4.2.99.18" evidence="2"/>
<evidence type="ECO:0000256" key="4">
    <source>
        <dbReference type="ARBA" id="ARBA00022801"/>
    </source>
</evidence>
<evidence type="ECO:0000256" key="8">
    <source>
        <dbReference type="ARBA" id="ARBA00023295"/>
    </source>
</evidence>
<feature type="domain" description="HhH-GPD" evidence="10">
    <location>
        <begin position="112"/>
        <end position="276"/>
    </location>
</feature>
<keyword evidence="6" id="KW-0456">Lyase</keyword>
<proteinExistence type="inferred from homology"/>
<dbReference type="PANTHER" id="PTHR10242:SF2">
    <property type="entry name" value="N-GLYCOSYLASE_DNA LYASE"/>
    <property type="match status" value="1"/>
</dbReference>
<organism evidence="11 12">
    <name type="scientific">Ruminococcus gauvreauii</name>
    <dbReference type="NCBI Taxonomy" id="438033"/>
    <lineage>
        <taxon>Bacteria</taxon>
        <taxon>Bacillati</taxon>
        <taxon>Bacillota</taxon>
        <taxon>Clostridia</taxon>
        <taxon>Eubacteriales</taxon>
        <taxon>Oscillospiraceae</taxon>
        <taxon>Ruminococcus</taxon>
    </lineage>
</organism>
<keyword evidence="12" id="KW-1185">Reference proteome</keyword>
<evidence type="ECO:0000259" key="10">
    <source>
        <dbReference type="SMART" id="SM00478"/>
    </source>
</evidence>
<dbReference type="Gene3D" id="1.10.340.30">
    <property type="entry name" value="Hypothetical protein, domain 2"/>
    <property type="match status" value="1"/>
</dbReference>
<dbReference type="EMBL" id="CP102290">
    <property type="protein sequence ID" value="UWP59620.1"/>
    <property type="molecule type" value="Genomic_DNA"/>
</dbReference>
<evidence type="ECO:0000256" key="3">
    <source>
        <dbReference type="ARBA" id="ARBA00022763"/>
    </source>
</evidence>
<dbReference type="SMART" id="SM00478">
    <property type="entry name" value="ENDO3c"/>
    <property type="match status" value="1"/>
</dbReference>
<reference evidence="11" key="1">
    <citation type="journal article" date="2022" name="Cell">
        <title>Design, construction, and in vivo augmentation of a complex gut microbiome.</title>
        <authorList>
            <person name="Cheng A.G."/>
            <person name="Ho P.Y."/>
            <person name="Aranda-Diaz A."/>
            <person name="Jain S."/>
            <person name="Yu F.B."/>
            <person name="Meng X."/>
            <person name="Wang M."/>
            <person name="Iakiviak M."/>
            <person name="Nagashima K."/>
            <person name="Zhao A."/>
            <person name="Murugkar P."/>
            <person name="Patil A."/>
            <person name="Atabakhsh K."/>
            <person name="Weakley A."/>
            <person name="Yan J."/>
            <person name="Brumbaugh A.R."/>
            <person name="Higginbottom S."/>
            <person name="Dimas A."/>
            <person name="Shiver A.L."/>
            <person name="Deutschbauer A."/>
            <person name="Neff N."/>
            <person name="Sonnenburg J.L."/>
            <person name="Huang K.C."/>
            <person name="Fischbach M.A."/>
        </authorList>
    </citation>
    <scope>NUCLEOTIDE SEQUENCE</scope>
    <source>
        <strain evidence="11">DSM 19829</strain>
    </source>
</reference>
<dbReference type="InterPro" id="IPR023170">
    <property type="entry name" value="HhH_base_excis_C"/>
</dbReference>
<evidence type="ECO:0000256" key="1">
    <source>
        <dbReference type="ARBA" id="ARBA00010679"/>
    </source>
</evidence>
<keyword evidence="4" id="KW-0378">Hydrolase</keyword>
<evidence type="ECO:0000313" key="12">
    <source>
        <dbReference type="Proteomes" id="UP001060164"/>
    </source>
</evidence>
<dbReference type="Proteomes" id="UP001060164">
    <property type="component" value="Chromosome"/>
</dbReference>
<evidence type="ECO:0000256" key="6">
    <source>
        <dbReference type="ARBA" id="ARBA00023239"/>
    </source>
</evidence>
<evidence type="ECO:0000256" key="9">
    <source>
        <dbReference type="ARBA" id="ARBA00044632"/>
    </source>
</evidence>
<keyword evidence="3" id="KW-0227">DNA damage</keyword>
<keyword evidence="8" id="KW-0326">Glycosidase</keyword>
<dbReference type="CDD" id="cd00056">
    <property type="entry name" value="ENDO3c"/>
    <property type="match status" value="1"/>
</dbReference>
<keyword evidence="7" id="KW-0511">Multifunctional enzyme</keyword>
<dbReference type="Gene3D" id="3.30.310.260">
    <property type="match status" value="1"/>
</dbReference>
<dbReference type="InterPro" id="IPR052054">
    <property type="entry name" value="Oxidative_DNA_repair_enzyme"/>
</dbReference>
<dbReference type="SUPFAM" id="SSF55945">
    <property type="entry name" value="TATA-box binding protein-like"/>
    <property type="match status" value="1"/>
</dbReference>
<dbReference type="Pfam" id="PF00730">
    <property type="entry name" value="HhH-GPD"/>
    <property type="match status" value="1"/>
</dbReference>
<dbReference type="PANTHER" id="PTHR10242">
    <property type="entry name" value="8-OXOGUANINE DNA GLYCOSYLASE"/>
    <property type="match status" value="1"/>
</dbReference>
<dbReference type="Pfam" id="PF07934">
    <property type="entry name" value="OGG_N"/>
    <property type="match status" value="1"/>
</dbReference>